<dbReference type="PANTHER" id="PTHR16026:SF0">
    <property type="entry name" value="CARTILAGE ACIDIC PROTEIN 1"/>
    <property type="match status" value="1"/>
</dbReference>
<dbReference type="Proteomes" id="UP000317778">
    <property type="component" value="Unassembled WGS sequence"/>
</dbReference>
<evidence type="ECO:0000259" key="3">
    <source>
        <dbReference type="Pfam" id="PF07593"/>
    </source>
</evidence>
<dbReference type="SUPFAM" id="SSF69318">
    <property type="entry name" value="Integrin alpha N-terminal domain"/>
    <property type="match status" value="1"/>
</dbReference>
<evidence type="ECO:0000256" key="1">
    <source>
        <dbReference type="ARBA" id="ARBA00022729"/>
    </source>
</evidence>
<dbReference type="EMBL" id="NJBO01000037">
    <property type="protein sequence ID" value="TKJ36888.1"/>
    <property type="molecule type" value="Genomic_DNA"/>
</dbReference>
<proteinExistence type="predicted"/>
<dbReference type="InterPro" id="IPR011519">
    <property type="entry name" value="UnbV_ASPIC"/>
</dbReference>
<dbReference type="AlphaFoldDB" id="A0A532UPN2"/>
<reference evidence="4 5" key="1">
    <citation type="submission" date="2017-06" db="EMBL/GenBank/DDBJ databases">
        <title>Novel microbial phyla capable of carbon fixation and sulfur reduction in deep-sea sediments.</title>
        <authorList>
            <person name="Huang J."/>
            <person name="Baker B."/>
            <person name="Wang Y."/>
        </authorList>
    </citation>
    <scope>NUCLEOTIDE SEQUENCE [LARGE SCALE GENOMIC DNA]</scope>
    <source>
        <strain evidence="4">B3_TA06</strain>
    </source>
</reference>
<accession>A0A532UPN2</accession>
<evidence type="ECO:0000256" key="2">
    <source>
        <dbReference type="SAM" id="SignalP"/>
    </source>
</evidence>
<evidence type="ECO:0000313" key="5">
    <source>
        <dbReference type="Proteomes" id="UP000317778"/>
    </source>
</evidence>
<protein>
    <recommendedName>
        <fullName evidence="3">ASPIC/UnbV domain-containing protein</fullName>
    </recommendedName>
</protein>
<dbReference type="PANTHER" id="PTHR16026">
    <property type="entry name" value="CARTILAGE ACIDIC PROTEIN 1"/>
    <property type="match status" value="1"/>
</dbReference>
<gene>
    <name evidence="4" type="ORF">CEE36_11280</name>
</gene>
<organism evidence="4 5">
    <name type="scientific">candidate division TA06 bacterium B3_TA06</name>
    <dbReference type="NCBI Taxonomy" id="2012487"/>
    <lineage>
        <taxon>Bacteria</taxon>
        <taxon>Bacteria division TA06</taxon>
    </lineage>
</organism>
<evidence type="ECO:0000313" key="4">
    <source>
        <dbReference type="EMBL" id="TKJ36888.1"/>
    </source>
</evidence>
<dbReference type="InterPro" id="IPR013517">
    <property type="entry name" value="FG-GAP"/>
</dbReference>
<keyword evidence="1 2" id="KW-0732">Signal</keyword>
<dbReference type="InterPro" id="IPR028994">
    <property type="entry name" value="Integrin_alpha_N"/>
</dbReference>
<feature type="domain" description="ASPIC/UnbV" evidence="3">
    <location>
        <begin position="433"/>
        <end position="502"/>
    </location>
</feature>
<dbReference type="Gene3D" id="2.130.10.130">
    <property type="entry name" value="Integrin alpha, N-terminal"/>
    <property type="match status" value="1"/>
</dbReference>
<name>A0A532UPN2_UNCT6</name>
<dbReference type="InterPro" id="IPR027039">
    <property type="entry name" value="Crtac1"/>
</dbReference>
<sequence length="607" mass="66883">MRSLIVLLALSVPAAAEIHFTEVDVATLGIDEIAGSPTLVDYNSDGILDFWAGYAYINDGSGNFTKLSESRWGGGRVVCFGDYDNDGYPDILTTRRINVDTLNDTCFILLYRNQGPPDYAVEDVSLAVGLTDTILNRDLVDVAWLDYDSDGWLDFYVSSYEFPFPVGHEDYLYHNNGDGTFSDVSEEAGIRYSYASALCSRGVSVGDFNNDGLADIFVSVYRLQRNLLWQNNGDGTFTDVAEEKGVIGGGTLFSKGHNIGACWGDYNNDGYLDLFTPITHHPGYPGDSTNHLWANDGPPGWAFTDYIWESGIYNAEIGSAPAWADYDNDGDLDLYWVNLYGTPGQQGWLYRNDGGSKFTDVTYDVGLKNWERKNLAIWGDINTDGFLDVYLPYSGHNSIYISDAGNGNHWLVLNLKGIKSPLGADDTTSNVSAIGTRVSVWAGESMVMRELAPSAGNGYGSPFNHFLHFGLGAHDKIDSVVIRWPSGLREHYASMPVDTTLTIEEYGSPSTGIKENPREAEALNLESNHSFFRDRVNFSATITEGENARIGIFDATGRMVAALELEIRGDVYEATWQPGALVPMGVYFARLLGAEHNPEPIKVIYLR</sequence>
<feature type="signal peptide" evidence="2">
    <location>
        <begin position="1"/>
        <end position="16"/>
    </location>
</feature>
<comment type="caution">
    <text evidence="4">The sequence shown here is derived from an EMBL/GenBank/DDBJ whole genome shotgun (WGS) entry which is preliminary data.</text>
</comment>
<dbReference type="Pfam" id="PF07593">
    <property type="entry name" value="UnbV_ASPIC"/>
    <property type="match status" value="1"/>
</dbReference>
<dbReference type="Pfam" id="PF13517">
    <property type="entry name" value="FG-GAP_3"/>
    <property type="match status" value="2"/>
</dbReference>
<feature type="chain" id="PRO_5022032617" description="ASPIC/UnbV domain-containing protein" evidence="2">
    <location>
        <begin position="17"/>
        <end position="607"/>
    </location>
</feature>